<keyword evidence="5 7" id="KW-0378">Hydrolase</keyword>
<accession>A0ABW3JCP9</accession>
<gene>
    <name evidence="7 9" type="primary">ybeY</name>
    <name evidence="9" type="ORF">ACFQ2F_13390</name>
</gene>
<keyword evidence="7" id="KW-0698">rRNA processing</keyword>
<dbReference type="InterPro" id="IPR020549">
    <property type="entry name" value="YbeY_CS"/>
</dbReference>
<evidence type="ECO:0000256" key="3">
    <source>
        <dbReference type="ARBA" id="ARBA00022723"/>
    </source>
</evidence>
<dbReference type="Proteomes" id="UP001597102">
    <property type="component" value="Unassembled WGS sequence"/>
</dbReference>
<evidence type="ECO:0000256" key="7">
    <source>
        <dbReference type="HAMAP-Rule" id="MF_00009"/>
    </source>
</evidence>
<feature type="binding site" evidence="7">
    <location>
        <position position="156"/>
    </location>
    <ligand>
        <name>Zn(2+)</name>
        <dbReference type="ChEBI" id="CHEBI:29105"/>
        <note>catalytic</note>
    </ligand>
</feature>
<dbReference type="EMBL" id="JBHTJO010000002">
    <property type="protein sequence ID" value="MFD0988093.1"/>
    <property type="molecule type" value="Genomic_DNA"/>
</dbReference>
<organism evidence="9 10">
    <name type="scientific">Methyloligella solikamskensis</name>
    <dbReference type="NCBI Taxonomy" id="1177756"/>
    <lineage>
        <taxon>Bacteria</taxon>
        <taxon>Pseudomonadati</taxon>
        <taxon>Pseudomonadota</taxon>
        <taxon>Alphaproteobacteria</taxon>
        <taxon>Hyphomicrobiales</taxon>
        <taxon>Hyphomicrobiaceae</taxon>
        <taxon>Methyloligella</taxon>
    </lineage>
</organism>
<evidence type="ECO:0000256" key="2">
    <source>
        <dbReference type="ARBA" id="ARBA00022722"/>
    </source>
</evidence>
<keyword evidence="2 7" id="KW-0540">Nuclease</keyword>
<comment type="caution">
    <text evidence="9">The sequence shown here is derived from an EMBL/GenBank/DDBJ whole genome shotgun (WGS) entry which is preliminary data.</text>
</comment>
<dbReference type="PROSITE" id="PS01306">
    <property type="entry name" value="UPF0054"/>
    <property type="match status" value="1"/>
</dbReference>
<keyword evidence="4 7" id="KW-0255">Endonuclease</keyword>
<dbReference type="Pfam" id="PF02130">
    <property type="entry name" value="YbeY"/>
    <property type="match status" value="1"/>
</dbReference>
<dbReference type="InterPro" id="IPR002036">
    <property type="entry name" value="YbeY"/>
</dbReference>
<keyword evidence="7" id="KW-0690">Ribosome biogenesis</keyword>
<sequence>MSEDVPSRPEASGETVPKPEAGDETDLCVSLMWHARPPASWALAEERLEEAARAAFRAGSPDVDSKPHEVAIVFTDDAAVQALNRDFRGQDKPTNVLSFPAEMMAGDVFEDALPLGDVILSLDTVGREAATLEIPPQDHVTHLVVHGVLHLLGFDHMDETQATEMESLETEILGQLGIADPYGETEPLAQAGIAG</sequence>
<evidence type="ECO:0000256" key="8">
    <source>
        <dbReference type="SAM" id="MobiDB-lite"/>
    </source>
</evidence>
<dbReference type="EC" id="3.1.-.-" evidence="7"/>
<evidence type="ECO:0000256" key="4">
    <source>
        <dbReference type="ARBA" id="ARBA00022759"/>
    </source>
</evidence>
<evidence type="ECO:0000313" key="10">
    <source>
        <dbReference type="Proteomes" id="UP001597102"/>
    </source>
</evidence>
<name>A0ABW3JCP9_9HYPH</name>
<keyword evidence="3 7" id="KW-0479">Metal-binding</keyword>
<keyword evidence="7" id="KW-0963">Cytoplasm</keyword>
<protein>
    <recommendedName>
        <fullName evidence="7">Endoribonuclease YbeY</fullName>
        <ecNumber evidence="7">3.1.-.-</ecNumber>
    </recommendedName>
</protein>
<evidence type="ECO:0000256" key="5">
    <source>
        <dbReference type="ARBA" id="ARBA00022801"/>
    </source>
</evidence>
<dbReference type="Gene3D" id="3.40.390.30">
    <property type="entry name" value="Metalloproteases ('zincins'), catalytic domain"/>
    <property type="match status" value="1"/>
</dbReference>
<comment type="cofactor">
    <cofactor evidence="7">
        <name>Zn(2+)</name>
        <dbReference type="ChEBI" id="CHEBI:29105"/>
    </cofactor>
    <text evidence="7">Binds 1 zinc ion.</text>
</comment>
<evidence type="ECO:0000256" key="6">
    <source>
        <dbReference type="ARBA" id="ARBA00022833"/>
    </source>
</evidence>
<dbReference type="RefSeq" id="WP_379090892.1">
    <property type="nucleotide sequence ID" value="NZ_JBHTJO010000002.1"/>
</dbReference>
<evidence type="ECO:0000256" key="1">
    <source>
        <dbReference type="ARBA" id="ARBA00010875"/>
    </source>
</evidence>
<feature type="region of interest" description="Disordered" evidence="8">
    <location>
        <begin position="1"/>
        <end position="24"/>
    </location>
</feature>
<dbReference type="PANTHER" id="PTHR46986:SF1">
    <property type="entry name" value="ENDORIBONUCLEASE YBEY, CHLOROPLASTIC"/>
    <property type="match status" value="1"/>
</dbReference>
<comment type="similarity">
    <text evidence="1 7">Belongs to the endoribonuclease YbeY family.</text>
</comment>
<dbReference type="InterPro" id="IPR023091">
    <property type="entry name" value="MetalPrtase_cat_dom_sf_prd"/>
</dbReference>
<dbReference type="PANTHER" id="PTHR46986">
    <property type="entry name" value="ENDORIBONUCLEASE YBEY, CHLOROPLASTIC"/>
    <property type="match status" value="1"/>
</dbReference>
<reference evidence="10" key="1">
    <citation type="journal article" date="2019" name="Int. J. Syst. Evol. Microbiol.">
        <title>The Global Catalogue of Microorganisms (GCM) 10K type strain sequencing project: providing services to taxonomists for standard genome sequencing and annotation.</title>
        <authorList>
            <consortium name="The Broad Institute Genomics Platform"/>
            <consortium name="The Broad Institute Genome Sequencing Center for Infectious Disease"/>
            <person name="Wu L."/>
            <person name="Ma J."/>
        </authorList>
    </citation>
    <scope>NUCLEOTIDE SEQUENCE [LARGE SCALE GENOMIC DNA]</scope>
    <source>
        <strain evidence="10">CCUG 61697</strain>
    </source>
</reference>
<feature type="binding site" evidence="7">
    <location>
        <position position="146"/>
    </location>
    <ligand>
        <name>Zn(2+)</name>
        <dbReference type="ChEBI" id="CHEBI:29105"/>
        <note>catalytic</note>
    </ligand>
</feature>
<proteinExistence type="inferred from homology"/>
<dbReference type="HAMAP" id="MF_00009">
    <property type="entry name" value="Endoribonucl_YbeY"/>
    <property type="match status" value="1"/>
</dbReference>
<dbReference type="NCBIfam" id="TIGR00043">
    <property type="entry name" value="rRNA maturation RNase YbeY"/>
    <property type="match status" value="1"/>
</dbReference>
<feature type="binding site" evidence="7">
    <location>
        <position position="150"/>
    </location>
    <ligand>
        <name>Zn(2+)</name>
        <dbReference type="ChEBI" id="CHEBI:29105"/>
        <note>catalytic</note>
    </ligand>
</feature>
<keyword evidence="10" id="KW-1185">Reference proteome</keyword>
<dbReference type="SUPFAM" id="SSF55486">
    <property type="entry name" value="Metalloproteases ('zincins'), catalytic domain"/>
    <property type="match status" value="1"/>
</dbReference>
<evidence type="ECO:0000313" key="9">
    <source>
        <dbReference type="EMBL" id="MFD0988093.1"/>
    </source>
</evidence>
<comment type="function">
    <text evidence="7">Single strand-specific metallo-endoribonuclease involved in late-stage 70S ribosome quality control and in maturation of the 3' terminus of the 16S rRNA.</text>
</comment>
<keyword evidence="6 7" id="KW-0862">Zinc</keyword>
<comment type="subcellular location">
    <subcellularLocation>
        <location evidence="7">Cytoplasm</location>
    </subcellularLocation>
</comment>